<dbReference type="InterPro" id="IPR025667">
    <property type="entry name" value="SprB_repeat"/>
</dbReference>
<organism evidence="2 3">
    <name type="scientific">Croceitalea rosinachiae</name>
    <dbReference type="NCBI Taxonomy" id="3075596"/>
    <lineage>
        <taxon>Bacteria</taxon>
        <taxon>Pseudomonadati</taxon>
        <taxon>Bacteroidota</taxon>
        <taxon>Flavobacteriia</taxon>
        <taxon>Flavobacteriales</taxon>
        <taxon>Flavobacteriaceae</taxon>
        <taxon>Croceitalea</taxon>
    </lineage>
</organism>
<dbReference type="RefSeq" id="WP_311350593.1">
    <property type="nucleotide sequence ID" value="NZ_JAVRHR010000002.1"/>
</dbReference>
<evidence type="ECO:0000256" key="1">
    <source>
        <dbReference type="SAM" id="SignalP"/>
    </source>
</evidence>
<name>A0ABU3AA15_9FLAO</name>
<keyword evidence="3" id="KW-1185">Reference proteome</keyword>
<dbReference type="InterPro" id="IPR026341">
    <property type="entry name" value="T9SS_type_B"/>
</dbReference>
<dbReference type="Proteomes" id="UP001255246">
    <property type="component" value="Unassembled WGS sequence"/>
</dbReference>
<dbReference type="Pfam" id="PF13585">
    <property type="entry name" value="CHU_C"/>
    <property type="match status" value="1"/>
</dbReference>
<dbReference type="Pfam" id="PF13573">
    <property type="entry name" value="SprB"/>
    <property type="match status" value="2"/>
</dbReference>
<protein>
    <submittedName>
        <fullName evidence="2">T9SS type B sorting domain-containing protein</fullName>
    </submittedName>
</protein>
<accession>A0ABU3AA15</accession>
<keyword evidence="1" id="KW-0732">Signal</keyword>
<feature type="signal peptide" evidence="1">
    <location>
        <begin position="1"/>
        <end position="24"/>
    </location>
</feature>
<feature type="chain" id="PRO_5045056628" evidence="1">
    <location>
        <begin position="25"/>
        <end position="2872"/>
    </location>
</feature>
<comment type="caution">
    <text evidence="2">The sequence shown here is derived from an EMBL/GenBank/DDBJ whole genome shotgun (WGS) entry which is preliminary data.</text>
</comment>
<dbReference type="EMBL" id="JAVRHR010000002">
    <property type="protein sequence ID" value="MDT0607030.1"/>
    <property type="molecule type" value="Genomic_DNA"/>
</dbReference>
<evidence type="ECO:0000313" key="3">
    <source>
        <dbReference type="Proteomes" id="UP001255246"/>
    </source>
</evidence>
<sequence>MPRKKTRRHLYAVLLVLSSVVVYSAVFKSNTYVFDTKFGTPKTETFPSSKTAGIDAKVSKVNVSESVALSPMFMTIIQGADEEVGCSNNGFTVARFNLCGDSDDRTISLSGGPYGSVQWQILGGACVPDINEDCPNTTTSCYTTVATSQTFNLDASTIPAGSGAEFRVIADGQQYFFKVKKSTITQTYIKRDYICGVDGRIQITNLSSAYEFSIDGGLNWQTSPIFDGLAPDTYVVIARLQNTPNTCEYPYEPIVIEQQDISIDVEFIDAQCFGDTGSIEVTVNDVPGPFRYTLLDEVGIPIEFTTFITTNPYTFSAVGFGTYSVQVETQQCTGDIANGIPPPQQSLDINGSPITIGDGIVPLSASTEVNESLSSEPGCGSPAVDIIVRTSGGTAPYTFTVSDGGNSGGSYTTQTTYNVTTAGSYDFTITDANGCIITASANVQELTPPDVTVAGIDGTCTNGGSRLDITVVDAKGYNLSFRATPADPWSTDPLLSVPAGTYNSIQVRYEQGGFSCFITLPDSITVTESGAINGADPTWADLTCDGLGGINDGSITFPGAYTGAGGGPFEFSINGSDFFTQQTFNNLPAGTYTPAIRNASGCRRDFTAITIADVDPPTNIDFAQNNTNCAANTSDVVLTPTSNFPINTYEIISPVGAVVNNGSNNTFAGLTNNINHTFRITDVNGCTYEESFTPAVISSIRARVGSGGDLRVCNGATDGNATFLVDGFANTYSYTVTPGGFNGTGETNLQVPISNLGANTYTITVTDDDTGCTDTASVTVEEPATPLSITPDVTDMSCANNNIGRVRANASGGFGTYRYELEWPTPPGITQGPKSGPTFGNLTAEGTYTLTVTDAEGCTASTTFTLSSVDPPTITLGAVDNCFSPTNDGSIMVSSTAGTAALATHQYRINGGALQGSPNFTGLVPGTYTVEVMDGNNCTDQLQVTIPPQVQIDLDLITEIPCGGNGEMQISINGGDITTLASTSYTIYLDGTPVAGHVGLPIPSNPFNYTVPLGDDGNYTVEVTDNNSCTNTSPPLTFTAPVAISATSNPVGPSCGDPNSGYVEIIPDVSFGTPAFEVIFAPQGTGLVDSPFDAAQPAGYTYGSQTIYSGLSAGTYEYIVKDARNCTTGVLTVAIADDLTNPPDADVSANPAVCAAGVVSGGITINSIADGRPDFIIIVEDIFGNEFFRQEDVSLTDLPLAINGLAEGNYNVITLDSRGCIDQDQINIISTTVDIVPTTILPLVCDDAGFAYCVDIVGGTGPFGIRRIEDPSFTDLGGTPPTPNRSYCFANIQFGQSFTVEVIDYATNCTYEELIDVPEGPSTVDVVLNVGGATCIGDLVTLDWTITGTTGATFFVEIQNLDTGAIVFTDATATSTTGTLDVPEGPYAITVVDDGVGGTECSDGDTGDAILDYPRVDIIENQNANCNELGQLTFRGSGGTPYAPGILPNDSPYEYAVVLSGTPPAAGDYGFETTVALSGSLAPGTAYDIWVRDSRGCEFQTSATIVQLDPDLPIPTIVVNNQCITGAPPASFQIDVTMPATIDNPTFTLGGQTLVPAYDGINPTTATFNVPSIGVYDINVVDSNGCDVDTTAEVFQILSASAEFSTEPSCNNTDGVITVTPNGGSGNFTFELRDGTGTPTGNTTGDTTGIFTGVDPGDYEVMVTDDIANDGSLFCTFTVDGITLDTATVPVIADMGESDISCNGANDGSINVVLNPGSDIDGIFEYRLFDSGGAQIGSNISGSFDGLDPDTYRVVVETNRGCIDDETASVSEPPVFQITATDETLVCENGTNRFSTATISATIVGPNIGNGGPYGYRIDPADSYQSSPDFDIVDNGTDQTITIYAIDSNGCEDSVTITVFAPTDVLPSLTTLNELTCANPERVEITVVGTSDFTVITSAPSGTTVANVSVTGGGTAVVDLPDAGDYLFEIQDDSVNGCSYPLPRYTVAPPIYPTALITEAGPVLCDGDANGSLFIEVTDYNGIFNYEAFLLDVNGNRVVPAQAIGSFDTANFPDASGDPARITGLVGGNYEVAITTSADPQCPTMSNVATVRAPNGPLVPGAIEIGNVSCNDNNGVIEANLNGGWDSAAYEYRLLFDSDNDGTYETETQTWGAVNRFENLSSGDYQVGFRDVEGCLETFDITLNPIDPITAGIREPQALVCPDGNNAVLEAFDPSTGDASTAVPGAAGGVLGAGYIYQLIYLGSNNITDEISRSGLQDSPTFSGASGGFISQGWYAIEISSSFGCIGMTIPYYVDPPPPIIPDLVQVQAPGCGGIGQMRLRIENPEVGFEYEYRLASSAGGNPMDLFTRMEDGLGNASTETLIDGVQGFYQFEVRKINATNTCGTINSNGLTLVDAQNIDLVVNQPDDISCANEIDGRIESFSSGGVGSNVYTLYLGDPVDAFNPSPTATMVASNNFGTFEGLNDATDYYIAVTSGVSCQDIEGPYVVARPEPIVFNTTATPVSCSGEEDGTITVEVNSGGVGLIQFAIGPNFNEFFNDPDNPGIYTFEDLQGDSSGREYTILIQDSEGCSETTFVEVFEPETIQISSVETPEICLGFADGTAQLTVTGGTPFIDAMGTSYYEVAMNSSDDIDFVRNDNLFFDNLTGGESYAFFVRDANGCMENIVVSIGIGVDINAEVQVVYGCEGIFPNSTTTIVPLNSSSLSDVLISLDVDDINLATEQMQWADLPAGDRTAFLYHPNGCTTFVEFTIDAYEPLSVEVMKTAADEVTAIATGGFGDYEYFFQGDSQGSENIFNIIFDATITVRVVDAQGCFVEVVFPFNFEGMPEFPNFFTPDGDGLNDDWFPQNREFFPNIEVIIYDRYGRVVAELDQVKKWDGSYEGSPLPTGDYWYVVNANDIEKQQFVGHFTLYR</sequence>
<gene>
    <name evidence="2" type="ORF">RM706_08315</name>
</gene>
<reference evidence="2 3" key="1">
    <citation type="submission" date="2023-09" db="EMBL/GenBank/DDBJ databases">
        <authorList>
            <person name="Rey-Velasco X."/>
        </authorList>
    </citation>
    <scope>NUCLEOTIDE SEQUENCE [LARGE SCALE GENOMIC DNA]</scope>
    <source>
        <strain evidence="2 3">F388</strain>
    </source>
</reference>
<proteinExistence type="predicted"/>
<dbReference type="NCBIfam" id="TIGR04131">
    <property type="entry name" value="Bac_Flav_CTERM"/>
    <property type="match status" value="1"/>
</dbReference>
<evidence type="ECO:0000313" key="2">
    <source>
        <dbReference type="EMBL" id="MDT0607030.1"/>
    </source>
</evidence>